<evidence type="ECO:0000313" key="12">
    <source>
        <dbReference type="EMBL" id="KAB0798558.1"/>
    </source>
</evidence>
<feature type="compositionally biased region" description="Polar residues" evidence="9">
    <location>
        <begin position="102"/>
        <end position="112"/>
    </location>
</feature>
<keyword evidence="7" id="KW-0675">Receptor</keyword>
<evidence type="ECO:0000256" key="1">
    <source>
        <dbReference type="ARBA" id="ARBA00004141"/>
    </source>
</evidence>
<accession>A0A5N4AMW8</accession>
<dbReference type="EMBL" id="VVIM01000006">
    <property type="protein sequence ID" value="KAB0798558.1"/>
    <property type="molecule type" value="Genomic_DNA"/>
</dbReference>
<evidence type="ECO:0000256" key="6">
    <source>
        <dbReference type="ARBA" id="ARBA00023136"/>
    </source>
</evidence>
<dbReference type="SUPFAM" id="SSF81321">
    <property type="entry name" value="Family A G protein-coupled receptor-like"/>
    <property type="match status" value="1"/>
</dbReference>
<keyword evidence="4 10" id="KW-1133">Transmembrane helix</keyword>
<gene>
    <name evidence="12" type="ORF">PPYR_09551</name>
</gene>
<dbReference type="GO" id="GO:0005886">
    <property type="term" value="C:plasma membrane"/>
    <property type="evidence" value="ECO:0007669"/>
    <property type="project" value="TreeGrafter"/>
</dbReference>
<evidence type="ECO:0000256" key="2">
    <source>
        <dbReference type="ARBA" id="ARBA00010663"/>
    </source>
</evidence>
<feature type="transmembrane region" description="Helical" evidence="10">
    <location>
        <begin position="43"/>
        <end position="65"/>
    </location>
</feature>
<evidence type="ECO:0000313" key="13">
    <source>
        <dbReference type="Proteomes" id="UP000327044"/>
    </source>
</evidence>
<dbReference type="GO" id="GO:0004930">
    <property type="term" value="F:G protein-coupled receptor activity"/>
    <property type="evidence" value="ECO:0007669"/>
    <property type="project" value="UniProtKB-KW"/>
</dbReference>
<sequence>MYSAPKFFWVNTITTSIGDTEETVCIANRRKFNSQIFDMVNFVFLYVVPLAIMTILYTRIAFGLWNSSRKLERQLNACSHELQQSCRHKSSDKKGEVRPSRTSENGLSNPNASQNVLRARRGVIRMLIVVVLTFALCNLPFHARKMWQYWSHSYQGNTNFSALLTPLTFLITYFNSGINPLLYAFLSKNFRRGMREMLSCKYFGSKYSQRQQQSFAVSFRHRRASSRSTVKGTVTTVTIINTEVSSDQHDV</sequence>
<comment type="similarity">
    <text evidence="2">Belongs to the G-protein coupled receptor 1 family.</text>
</comment>
<feature type="transmembrane region" description="Helical" evidence="10">
    <location>
        <begin position="123"/>
        <end position="143"/>
    </location>
</feature>
<dbReference type="InterPro" id="IPR017452">
    <property type="entry name" value="GPCR_Rhodpsn_7TM"/>
</dbReference>
<dbReference type="Proteomes" id="UP000327044">
    <property type="component" value="Unassembled WGS sequence"/>
</dbReference>
<name>A0A5N4AMW8_PHOPY</name>
<dbReference type="PRINTS" id="PR00237">
    <property type="entry name" value="GPCRRHODOPSN"/>
</dbReference>
<evidence type="ECO:0000256" key="10">
    <source>
        <dbReference type="SAM" id="Phobius"/>
    </source>
</evidence>
<organism evidence="12 13">
    <name type="scientific">Photinus pyralis</name>
    <name type="common">Common eastern firefly</name>
    <name type="synonym">Lampyris pyralis</name>
    <dbReference type="NCBI Taxonomy" id="7054"/>
    <lineage>
        <taxon>Eukaryota</taxon>
        <taxon>Metazoa</taxon>
        <taxon>Ecdysozoa</taxon>
        <taxon>Arthropoda</taxon>
        <taxon>Hexapoda</taxon>
        <taxon>Insecta</taxon>
        <taxon>Pterygota</taxon>
        <taxon>Neoptera</taxon>
        <taxon>Endopterygota</taxon>
        <taxon>Coleoptera</taxon>
        <taxon>Polyphaga</taxon>
        <taxon>Elateriformia</taxon>
        <taxon>Elateroidea</taxon>
        <taxon>Lampyridae</taxon>
        <taxon>Lampyrinae</taxon>
        <taxon>Photinus</taxon>
    </lineage>
</organism>
<protein>
    <recommendedName>
        <fullName evidence="11">G-protein coupled receptors family 1 profile domain-containing protein</fullName>
    </recommendedName>
</protein>
<keyword evidence="5" id="KW-0297">G-protein coupled receptor</keyword>
<keyword evidence="13" id="KW-1185">Reference proteome</keyword>
<reference evidence="12 13" key="1">
    <citation type="journal article" date="2018" name="Elife">
        <title>Firefly genomes illuminate parallel origins of bioluminescence in beetles.</title>
        <authorList>
            <person name="Fallon T.R."/>
            <person name="Lower S.E."/>
            <person name="Chang C.H."/>
            <person name="Bessho-Uehara M."/>
            <person name="Martin G.J."/>
            <person name="Bewick A.J."/>
            <person name="Behringer M."/>
            <person name="Debat H.J."/>
            <person name="Wong I."/>
            <person name="Day J.C."/>
            <person name="Suvorov A."/>
            <person name="Silva C.J."/>
            <person name="Stanger-Hall K.F."/>
            <person name="Hall D.W."/>
            <person name="Schmitz R.J."/>
            <person name="Nelson D.R."/>
            <person name="Lewis S.M."/>
            <person name="Shigenobu S."/>
            <person name="Bybee S.M."/>
            <person name="Larracuente A.M."/>
            <person name="Oba Y."/>
            <person name="Weng J.K."/>
        </authorList>
    </citation>
    <scope>NUCLEOTIDE SEQUENCE [LARGE SCALE GENOMIC DNA]</scope>
    <source>
        <strain evidence="12">1611_PpyrPB1</strain>
        <tissue evidence="12">Whole body</tissue>
    </source>
</reference>
<evidence type="ECO:0000256" key="9">
    <source>
        <dbReference type="SAM" id="MobiDB-lite"/>
    </source>
</evidence>
<dbReference type="Pfam" id="PF00001">
    <property type="entry name" value="7tm_1"/>
    <property type="match status" value="1"/>
</dbReference>
<evidence type="ECO:0000256" key="3">
    <source>
        <dbReference type="ARBA" id="ARBA00022692"/>
    </source>
</evidence>
<dbReference type="FunCoup" id="A0A5N4AMW8">
    <property type="interactions" value="78"/>
</dbReference>
<keyword evidence="8" id="KW-0807">Transducer</keyword>
<dbReference type="AlphaFoldDB" id="A0A5N4AMW8"/>
<feature type="region of interest" description="Disordered" evidence="9">
    <location>
        <begin position="86"/>
        <end position="112"/>
    </location>
</feature>
<evidence type="ECO:0000256" key="8">
    <source>
        <dbReference type="ARBA" id="ARBA00023224"/>
    </source>
</evidence>
<dbReference type="InterPro" id="IPR000276">
    <property type="entry name" value="GPCR_Rhodpsn"/>
</dbReference>
<keyword evidence="6 10" id="KW-0472">Membrane</keyword>
<feature type="compositionally biased region" description="Basic and acidic residues" evidence="9">
    <location>
        <begin position="92"/>
        <end position="101"/>
    </location>
</feature>
<evidence type="ECO:0000256" key="4">
    <source>
        <dbReference type="ARBA" id="ARBA00022989"/>
    </source>
</evidence>
<dbReference type="PANTHER" id="PTHR45695:SF15">
    <property type="entry name" value="OPSIN RH2"/>
    <property type="match status" value="1"/>
</dbReference>
<evidence type="ECO:0000256" key="5">
    <source>
        <dbReference type="ARBA" id="ARBA00023040"/>
    </source>
</evidence>
<comment type="caution">
    <text evidence="12">The sequence shown here is derived from an EMBL/GenBank/DDBJ whole genome shotgun (WGS) entry which is preliminary data.</text>
</comment>
<dbReference type="PANTHER" id="PTHR45695">
    <property type="entry name" value="LEUCOKININ RECEPTOR-RELATED"/>
    <property type="match status" value="1"/>
</dbReference>
<proteinExistence type="inferred from homology"/>
<keyword evidence="3 10" id="KW-0812">Transmembrane</keyword>
<feature type="transmembrane region" description="Helical" evidence="10">
    <location>
        <begin position="163"/>
        <end position="186"/>
    </location>
</feature>
<feature type="domain" description="G-protein coupled receptors family 1 profile" evidence="11">
    <location>
        <begin position="1"/>
        <end position="183"/>
    </location>
</feature>
<evidence type="ECO:0000259" key="11">
    <source>
        <dbReference type="PROSITE" id="PS50262"/>
    </source>
</evidence>
<comment type="subcellular location">
    <subcellularLocation>
        <location evidence="1">Membrane</location>
        <topology evidence="1">Multi-pass membrane protein</topology>
    </subcellularLocation>
</comment>
<evidence type="ECO:0000256" key="7">
    <source>
        <dbReference type="ARBA" id="ARBA00023170"/>
    </source>
</evidence>
<dbReference type="Gene3D" id="1.20.1070.10">
    <property type="entry name" value="Rhodopsin 7-helix transmembrane proteins"/>
    <property type="match status" value="1"/>
</dbReference>
<dbReference type="PROSITE" id="PS50262">
    <property type="entry name" value="G_PROTEIN_RECEP_F1_2"/>
    <property type="match status" value="1"/>
</dbReference>
<dbReference type="InParanoid" id="A0A5N4AMW8"/>